<evidence type="ECO:0000256" key="2">
    <source>
        <dbReference type="SAM" id="Phobius"/>
    </source>
</evidence>
<comment type="caution">
    <text evidence="4">The sequence shown here is derived from an EMBL/GenBank/DDBJ whole genome shotgun (WGS) entry which is preliminary data.</text>
</comment>
<gene>
    <name evidence="4" type="primary">slc16a12</name>
    <name evidence="4" type="ORF">T12_8826</name>
</gene>
<feature type="transmembrane region" description="Helical" evidence="2">
    <location>
        <begin position="75"/>
        <end position="96"/>
    </location>
</feature>
<feature type="transmembrane region" description="Helical" evidence="2">
    <location>
        <begin position="128"/>
        <end position="158"/>
    </location>
</feature>
<dbReference type="GO" id="GO:0016020">
    <property type="term" value="C:membrane"/>
    <property type="evidence" value="ECO:0007669"/>
    <property type="project" value="UniProtKB-SubCell"/>
</dbReference>
<evidence type="ECO:0000313" key="4">
    <source>
        <dbReference type="EMBL" id="KRY11881.1"/>
    </source>
</evidence>
<feature type="transmembrane region" description="Helical" evidence="2">
    <location>
        <begin position="531"/>
        <end position="554"/>
    </location>
</feature>
<dbReference type="GO" id="GO:0008028">
    <property type="term" value="F:monocarboxylic acid transmembrane transporter activity"/>
    <property type="evidence" value="ECO:0007669"/>
    <property type="project" value="TreeGrafter"/>
</dbReference>
<dbReference type="CDD" id="cd17352">
    <property type="entry name" value="MFS_MCT_SLC16"/>
    <property type="match status" value="1"/>
</dbReference>
<dbReference type="InterPro" id="IPR020846">
    <property type="entry name" value="MFS_dom"/>
</dbReference>
<dbReference type="SUPFAM" id="SSF103473">
    <property type="entry name" value="MFS general substrate transporter"/>
    <property type="match status" value="1"/>
</dbReference>
<feature type="transmembrane region" description="Helical" evidence="2">
    <location>
        <begin position="594"/>
        <end position="621"/>
    </location>
</feature>
<dbReference type="STRING" id="990121.A0A0V0ZHC5"/>
<name>A0A0V0ZHC5_9BILA</name>
<feature type="transmembrane region" description="Helical" evidence="2">
    <location>
        <begin position="102"/>
        <end position="121"/>
    </location>
</feature>
<reference evidence="4 5" key="1">
    <citation type="submission" date="2015-01" db="EMBL/GenBank/DDBJ databases">
        <title>Evolution of Trichinella species and genotypes.</title>
        <authorList>
            <person name="Korhonen P.K."/>
            <person name="Edoardo P."/>
            <person name="Giuseppe L.R."/>
            <person name="Gasser R.B."/>
        </authorList>
    </citation>
    <scope>NUCLEOTIDE SEQUENCE [LARGE SCALE GENOMIC DNA]</scope>
    <source>
        <strain evidence="4">ISS2496</strain>
    </source>
</reference>
<feature type="transmembrane region" description="Helical" evidence="2">
    <location>
        <begin position="566"/>
        <end position="588"/>
    </location>
</feature>
<comment type="subcellular location">
    <subcellularLocation>
        <location evidence="1">Membrane</location>
        <topology evidence="1">Multi-pass membrane protein</topology>
    </subcellularLocation>
</comment>
<keyword evidence="2" id="KW-1133">Transmembrane helix</keyword>
<feature type="transmembrane region" description="Helical" evidence="2">
    <location>
        <begin position="197"/>
        <end position="217"/>
    </location>
</feature>
<dbReference type="Gene3D" id="1.20.1250.20">
    <property type="entry name" value="MFS general substrate transporter like domains"/>
    <property type="match status" value="2"/>
</dbReference>
<feature type="transmembrane region" description="Helical" evidence="2">
    <location>
        <begin position="438"/>
        <end position="462"/>
    </location>
</feature>
<proteinExistence type="predicted"/>
<dbReference type="InterPro" id="IPR036259">
    <property type="entry name" value="MFS_trans_sf"/>
</dbReference>
<keyword evidence="5" id="KW-1185">Reference proteome</keyword>
<organism evidence="4 5">
    <name type="scientific">Trichinella patagoniensis</name>
    <dbReference type="NCBI Taxonomy" id="990121"/>
    <lineage>
        <taxon>Eukaryota</taxon>
        <taxon>Metazoa</taxon>
        <taxon>Ecdysozoa</taxon>
        <taxon>Nematoda</taxon>
        <taxon>Enoplea</taxon>
        <taxon>Dorylaimia</taxon>
        <taxon>Trichinellida</taxon>
        <taxon>Trichinellidae</taxon>
        <taxon>Trichinella</taxon>
    </lineage>
</organism>
<dbReference type="Proteomes" id="UP000054783">
    <property type="component" value="Unassembled WGS sequence"/>
</dbReference>
<evidence type="ECO:0000259" key="3">
    <source>
        <dbReference type="PROSITE" id="PS50850"/>
    </source>
</evidence>
<dbReference type="InterPro" id="IPR011701">
    <property type="entry name" value="MFS"/>
</dbReference>
<dbReference type="AlphaFoldDB" id="A0A0V0ZHC5"/>
<keyword evidence="2" id="KW-0812">Transmembrane</keyword>
<feature type="transmembrane region" description="Helical" evidence="2">
    <location>
        <begin position="37"/>
        <end position="63"/>
    </location>
</feature>
<dbReference type="Pfam" id="PF07690">
    <property type="entry name" value="MFS_1"/>
    <property type="match status" value="2"/>
</dbReference>
<dbReference type="PANTHER" id="PTHR11360">
    <property type="entry name" value="MONOCARBOXYLATE TRANSPORTER"/>
    <property type="match status" value="1"/>
</dbReference>
<feature type="transmembrane region" description="Helical" evidence="2">
    <location>
        <begin position="504"/>
        <end position="525"/>
    </location>
</feature>
<protein>
    <submittedName>
        <fullName evidence="4">Monocarboxylate transporter 14</fullName>
    </submittedName>
</protein>
<dbReference type="OrthoDB" id="6499973at2759"/>
<accession>A0A0V0ZHC5</accession>
<feature type="domain" description="Major facilitator superfamily (MFS) profile" evidence="3">
    <location>
        <begin position="41"/>
        <end position="620"/>
    </location>
</feature>
<sequence length="652" mass="71772">MSKSKDTDDRENVPKVISRDVDVLVEDFVSVPPDGGWGWMIVLSCFFISIIADGSVFAFGILFPEWHSYFKCSTVTVAWVGSLLSGTYLLVGPFAGGLMNRFGARAVIITGSVIMCLAYVMSAFATSVVFLMITYGFIGGIGCGLAYIPSVVYVGYYFEKRRAIATGIAMAGSGLGAVVMPPLYIQIIDTYAWRGGMLILAGLMLQCAVFGSLMRPLPAPRYASDEETAILQSQRLWNNNCNFCLFVFKWIVYLFTFLKILVEGEQLHGQTDGVVQKEGSKLVAAGGDGIRPLLYQSQGTLSRVASQSMVRLSVRDYVKSVSQLGSVSSVNKRSAAEALRSCLSTVDPKEFNRPFSRQDILYQGSILRLPLYQQSQENLELYRSGIISVPRLLDAVETTDGYPVYVEHVRFKFMKLLPQQIRTVLGDMFDFSLLRNPVMLILAASNFFALVGFYVPFVYTASYAEYHGIDKTRASYILSSIGFTNVAGRVIVGWMSDRSWAPKALTICNVSLIICGLLTVLYPFMTSFSLMLIYALLFGLIICGFVTLTSIALVDELGLDNLTNSYGLMMMFRGFATLIGSPLAGAMLDATGNYTASFVFAGLLIALAGLVSFLIPVLDYFDLRKPLHKKDDDQVTKVDLDTILENLAEENN</sequence>
<dbReference type="InterPro" id="IPR050327">
    <property type="entry name" value="Proton-linked_MCT"/>
</dbReference>
<evidence type="ECO:0000313" key="5">
    <source>
        <dbReference type="Proteomes" id="UP000054783"/>
    </source>
</evidence>
<dbReference type="EMBL" id="JYDQ01000180">
    <property type="protein sequence ID" value="KRY11881.1"/>
    <property type="molecule type" value="Genomic_DNA"/>
</dbReference>
<dbReference type="PANTHER" id="PTHR11360:SF286">
    <property type="entry name" value="GH22266P"/>
    <property type="match status" value="1"/>
</dbReference>
<dbReference type="PROSITE" id="PS50850">
    <property type="entry name" value="MFS"/>
    <property type="match status" value="1"/>
</dbReference>
<keyword evidence="2" id="KW-0472">Membrane</keyword>
<feature type="transmembrane region" description="Helical" evidence="2">
    <location>
        <begin position="474"/>
        <end position="492"/>
    </location>
</feature>
<feature type="transmembrane region" description="Helical" evidence="2">
    <location>
        <begin position="164"/>
        <end position="185"/>
    </location>
</feature>
<evidence type="ECO:0000256" key="1">
    <source>
        <dbReference type="ARBA" id="ARBA00004141"/>
    </source>
</evidence>